<proteinExistence type="predicted"/>
<dbReference type="AlphaFoldDB" id="Q7BSA0"/>
<evidence type="ECO:0000313" key="3">
    <source>
        <dbReference type="EMBL" id="AAK00490.1"/>
    </source>
</evidence>
<dbReference type="PANTHER" id="PTHR11117">
    <property type="entry name" value="SUCCINYL-COA LIGASE SUBUNIT ALPHA"/>
    <property type="match status" value="1"/>
</dbReference>
<reference evidence="3" key="2">
    <citation type="journal article" date="1991" name="J. Bacteriol.">
        <title>Cloning and comparison of the DNA encoding ammelide aminohydrolase and cyanuric acid amidohydrolase from three s-triazine-degrading bacterial strains.</title>
        <authorList>
            <person name="Eaton R.W."/>
            <person name="Karns J.S."/>
        </authorList>
    </citation>
    <scope>NUCLEOTIDE SEQUENCE</scope>
    <source>
        <strain evidence="3">NRRL B-12227</strain>
    </source>
</reference>
<accession>Q7BSA0</accession>
<feature type="domain" description="ATP-citrate synthase/succinyl-CoA ligase C-terminal" evidence="1">
    <location>
        <begin position="343"/>
        <end position="504"/>
    </location>
</feature>
<dbReference type="SUPFAM" id="SSF52210">
    <property type="entry name" value="Succinyl-CoA synthetase domains"/>
    <property type="match status" value="2"/>
</dbReference>
<dbReference type="Pfam" id="PF00549">
    <property type="entry name" value="Ligase_CoA"/>
    <property type="match status" value="1"/>
</dbReference>
<reference evidence="3" key="3">
    <citation type="submission" date="2001-02" db="EMBL/GenBank/DDBJ databases">
        <title>DNA sequences of s-triazine catabolic gene regions from Enterobacter cloacae strain 99, Acidovorax avenae NRRLB-12227, and Pseudomonas huttiensis NRRLB-12228.</title>
        <authorList>
            <person name="Eaton R.W."/>
        </authorList>
    </citation>
    <scope>NUCLEOTIDE SEQUENCE</scope>
    <source>
        <strain evidence="3">NRRL B-12227</strain>
    </source>
</reference>
<dbReference type="InterPro" id="IPR005811">
    <property type="entry name" value="SUCC_ACL_C"/>
</dbReference>
<sequence length="514" mass="53830">MSIVVEVRRNTYQDSVTLMRLSSDLLAEDGVTNASIMMGTAGNIEIMREGGLDAPALNDARPTDLVIAIVAASEDAARTAIEKAIAALNTDASTASDGGGAQKRAISSVMGAVVEGVNLTLISVPGEYAAAEAMKALKAGMHVHLFSDNVSVEKEIALKDVAISKGLLMMGPDCGTAIINGVPVGFANAVRRGRIGVIAASGTGAQEVTSLIHELGSGISQAFGTGGRDLSSAVKGRMARFALKALLDDDMTDVIVLISKPPAPEVAASILDTAKGTSKPIVVCFLGGDSKMVRDHGLIPAETLEDAARQAVRAETGSDTGSRYAPAPTLPKLSKEQKYVRGLFSGGTFCYEALLLLREFVGDVSSNTPINKQMKLKNNNISTGHVCIDFGEDEFTVGRPHPMLDFRFRNDRIVQEARDPETAVILLDLVLGYGANANPAGALMPAIRKAMEVARAEGRTLPIVASVCGTSDDLQGLEQQEAALREAGVTILSSNAQASRFAGKIAQVAQITQK</sequence>
<dbReference type="GO" id="GO:0004775">
    <property type="term" value="F:succinate-CoA ligase (ADP-forming) activity"/>
    <property type="evidence" value="ECO:0007669"/>
    <property type="project" value="TreeGrafter"/>
</dbReference>
<dbReference type="InterPro" id="IPR003781">
    <property type="entry name" value="CoA-bd"/>
</dbReference>
<reference evidence="3" key="1">
    <citation type="journal article" date="1991" name="J. Bacteriol.">
        <title>Cloning and analysis of s-triazine catabolic genes from Pseudomonas sp. strain NRRLB-12227.</title>
        <authorList>
            <person name="Eaton R.W."/>
            <person name="Karns J.S."/>
        </authorList>
    </citation>
    <scope>NUCLEOTIDE SEQUENCE</scope>
    <source>
        <strain evidence="3">NRRL B-12227</strain>
    </source>
</reference>
<dbReference type="GO" id="GO:0006099">
    <property type="term" value="P:tricarboxylic acid cycle"/>
    <property type="evidence" value="ECO:0007669"/>
    <property type="project" value="TreeGrafter"/>
</dbReference>
<dbReference type="InterPro" id="IPR016102">
    <property type="entry name" value="Succinyl-CoA_synth-like"/>
</dbReference>
<dbReference type="Pfam" id="PF02629">
    <property type="entry name" value="CoA_binding"/>
    <property type="match status" value="1"/>
</dbReference>
<feature type="domain" description="CoA-binding" evidence="2">
    <location>
        <begin position="193"/>
        <end position="286"/>
    </location>
</feature>
<dbReference type="EMBL" id="AF086815">
    <property type="protein sequence ID" value="AAK00490.1"/>
    <property type="molecule type" value="Genomic_DNA"/>
</dbReference>
<dbReference type="GO" id="GO:0009361">
    <property type="term" value="C:succinate-CoA ligase complex (ADP-forming)"/>
    <property type="evidence" value="ECO:0007669"/>
    <property type="project" value="TreeGrafter"/>
</dbReference>
<protein>
    <submittedName>
        <fullName evidence="3">YahF/FdrA-like protein</fullName>
    </submittedName>
</protein>
<dbReference type="GO" id="GO:0005829">
    <property type="term" value="C:cytosol"/>
    <property type="evidence" value="ECO:0007669"/>
    <property type="project" value="TreeGrafter"/>
</dbReference>
<dbReference type="PANTHER" id="PTHR11117:SF24">
    <property type="entry name" value="PROTEIN FDRA"/>
    <property type="match status" value="1"/>
</dbReference>
<name>Q7BSA0_PARCI</name>
<organism evidence="3">
    <name type="scientific">Paracidovorax citrulli</name>
    <name type="common">Acidovorax citrulli</name>
    <dbReference type="NCBI Taxonomy" id="80869"/>
    <lineage>
        <taxon>Bacteria</taxon>
        <taxon>Pseudomonadati</taxon>
        <taxon>Pseudomonadota</taxon>
        <taxon>Betaproteobacteria</taxon>
        <taxon>Burkholderiales</taxon>
        <taxon>Comamonadaceae</taxon>
        <taxon>Paracidovorax</taxon>
    </lineage>
</organism>
<evidence type="ECO:0000259" key="1">
    <source>
        <dbReference type="Pfam" id="PF00549"/>
    </source>
</evidence>
<evidence type="ECO:0000259" key="2">
    <source>
        <dbReference type="Pfam" id="PF02629"/>
    </source>
</evidence>
<dbReference type="NCBIfam" id="NF004760">
    <property type="entry name" value="PRK06091.1"/>
    <property type="match status" value="1"/>
</dbReference>
<dbReference type="Gene3D" id="3.40.50.261">
    <property type="entry name" value="Succinyl-CoA synthetase domains"/>
    <property type="match status" value="2"/>
</dbReference>
<dbReference type="Gene3D" id="3.40.50.720">
    <property type="entry name" value="NAD(P)-binding Rossmann-like Domain"/>
    <property type="match status" value="1"/>
</dbReference>
<dbReference type="GO" id="GO:0004776">
    <property type="term" value="F:succinate-CoA ligase (GDP-forming) activity"/>
    <property type="evidence" value="ECO:0007669"/>
    <property type="project" value="TreeGrafter"/>
</dbReference>